<evidence type="ECO:0000313" key="2">
    <source>
        <dbReference type="Proteomes" id="UP001266305"/>
    </source>
</evidence>
<keyword evidence="2" id="KW-1185">Reference proteome</keyword>
<organism evidence="1 2">
    <name type="scientific">Saguinus oedipus</name>
    <name type="common">Cotton-top tamarin</name>
    <name type="synonym">Oedipomidas oedipus</name>
    <dbReference type="NCBI Taxonomy" id="9490"/>
    <lineage>
        <taxon>Eukaryota</taxon>
        <taxon>Metazoa</taxon>
        <taxon>Chordata</taxon>
        <taxon>Craniata</taxon>
        <taxon>Vertebrata</taxon>
        <taxon>Euteleostomi</taxon>
        <taxon>Mammalia</taxon>
        <taxon>Eutheria</taxon>
        <taxon>Euarchontoglires</taxon>
        <taxon>Primates</taxon>
        <taxon>Haplorrhini</taxon>
        <taxon>Platyrrhini</taxon>
        <taxon>Cebidae</taxon>
        <taxon>Callitrichinae</taxon>
        <taxon>Saguinus</taxon>
    </lineage>
</organism>
<dbReference type="EMBL" id="JASSZA010000001">
    <property type="protein sequence ID" value="KAK2121463.1"/>
    <property type="molecule type" value="Genomic_DNA"/>
</dbReference>
<comment type="caution">
    <text evidence="1">The sequence shown here is derived from an EMBL/GenBank/DDBJ whole genome shotgun (WGS) entry which is preliminary data.</text>
</comment>
<proteinExistence type="predicted"/>
<gene>
    <name evidence="1" type="ORF">P7K49_002849</name>
</gene>
<evidence type="ECO:0000313" key="1">
    <source>
        <dbReference type="EMBL" id="KAK2121463.1"/>
    </source>
</evidence>
<dbReference type="Proteomes" id="UP001266305">
    <property type="component" value="Unassembled WGS sequence"/>
</dbReference>
<sequence>MAIRIPELAPSAISDAFGDSRVLSREVWKEGKWVSTVRMCLLMSSSGFMILGLILELTVCQALGFSGDSLAALNSHPVPLGTATPLQLLDFPEPIHTDTETLSVG</sequence>
<reference evidence="1 2" key="1">
    <citation type="submission" date="2023-05" db="EMBL/GenBank/DDBJ databases">
        <title>B98-5 Cell Line De Novo Hybrid Assembly: An Optical Mapping Approach.</title>
        <authorList>
            <person name="Kananen K."/>
            <person name="Auerbach J.A."/>
            <person name="Kautto E."/>
            <person name="Blachly J.S."/>
        </authorList>
    </citation>
    <scope>NUCLEOTIDE SEQUENCE [LARGE SCALE GENOMIC DNA]</scope>
    <source>
        <strain evidence="1">B95-8</strain>
        <tissue evidence="1">Cell line</tissue>
    </source>
</reference>
<accession>A0ABQ9WL50</accession>
<name>A0ABQ9WL50_SAGOE</name>
<protein>
    <submittedName>
        <fullName evidence="1">Uncharacterized protein</fullName>
    </submittedName>
</protein>